<keyword evidence="7" id="KW-1185">Reference proteome</keyword>
<dbReference type="PANTHER" id="PTHR35372:SF2">
    <property type="entry name" value="SF3 HELICASE DOMAIN-CONTAINING PROTEIN"/>
    <property type="match status" value="1"/>
</dbReference>
<gene>
    <name evidence="6" type="ORF">NGTWS1702_24760</name>
</gene>
<dbReference type="InterPro" id="IPR014015">
    <property type="entry name" value="Helicase_SF3_DNA-vir"/>
</dbReference>
<feature type="region of interest" description="Disordered" evidence="4">
    <location>
        <begin position="1"/>
        <end position="31"/>
    </location>
</feature>
<evidence type="ECO:0000313" key="6">
    <source>
        <dbReference type="EMBL" id="GJF17791.1"/>
    </source>
</evidence>
<evidence type="ECO:0000259" key="5">
    <source>
        <dbReference type="PROSITE" id="PS51206"/>
    </source>
</evidence>
<evidence type="ECO:0000256" key="4">
    <source>
        <dbReference type="SAM" id="MobiDB-lite"/>
    </source>
</evidence>
<dbReference type="InterPro" id="IPR051620">
    <property type="entry name" value="ORF904-like_C"/>
</dbReference>
<sequence length="486" mass="53697">MPDAHKIPPMALTGEDMPPPEEGAEEADLWPSPRAPRRVAQRVIDHYADERSRPVVFWAQRWLQWDGVAYRQVSDTELRGQLYRLFEDVRYIGSKGESTPWNPDRRKLDNVLDAMKAPPVLLGPEVCAQSWLDGDGETVIACANGLLRISDRKLLDPTPRFFNTVALPFDFDPDAGEPQRWLKFLEEVLPGDQESVLALQEWFGYVVSGRTDLQKALMLLGRTRSGKGTVDKVVRALVGEANHTGLSGSDLAADFGLEQLVTKTVATFSDERMSMNGKRFVERLLRITGEDVVTVAQKYQGAWIGRLGTRLQFMSNEPPALPDASGAVVGRLVVIYLPVSFLGREETGLVGTLHDELPGILNWALAGLDRLNTTGRFTEVPSSAGLIEELHESASPIHTFVSEQCQLEPSASVGKDALYTAWRLWCYGNGHEAGSKAGLTKKLIADLGRDVIDPDARERKGLGRQIRVYRGIRLLQLPSSESGGSC</sequence>
<dbReference type="NCBIfam" id="TIGR01613">
    <property type="entry name" value="primase_Cterm"/>
    <property type="match status" value="1"/>
</dbReference>
<comment type="caution">
    <text evidence="6">The sequence shown here is derived from an EMBL/GenBank/DDBJ whole genome shotgun (WGS) entry which is preliminary data.</text>
</comment>
<evidence type="ECO:0000256" key="3">
    <source>
        <dbReference type="ARBA" id="ARBA00022840"/>
    </source>
</evidence>
<dbReference type="Pfam" id="PF08706">
    <property type="entry name" value="D5_N"/>
    <property type="match status" value="1"/>
</dbReference>
<proteinExistence type="predicted"/>
<name>A0ABQ4VBI9_9MYCO</name>
<evidence type="ECO:0000256" key="2">
    <source>
        <dbReference type="ARBA" id="ARBA00022801"/>
    </source>
</evidence>
<dbReference type="Gene3D" id="3.40.50.300">
    <property type="entry name" value="P-loop containing nucleotide triphosphate hydrolases"/>
    <property type="match status" value="1"/>
</dbReference>
<dbReference type="InterPro" id="IPR027417">
    <property type="entry name" value="P-loop_NTPase"/>
</dbReference>
<dbReference type="InterPro" id="IPR014818">
    <property type="entry name" value="Phage/plasmid_primase_P4_C"/>
</dbReference>
<feature type="domain" description="SF3 helicase" evidence="5">
    <location>
        <begin position="194"/>
        <end position="350"/>
    </location>
</feature>
<evidence type="ECO:0000256" key="1">
    <source>
        <dbReference type="ARBA" id="ARBA00022741"/>
    </source>
</evidence>
<keyword evidence="2" id="KW-0378">Hydrolase</keyword>
<dbReference type="PANTHER" id="PTHR35372">
    <property type="entry name" value="ATP BINDING PROTEIN-RELATED"/>
    <property type="match status" value="1"/>
</dbReference>
<keyword evidence="3" id="KW-0067">ATP-binding</keyword>
<dbReference type="Pfam" id="PF19263">
    <property type="entry name" value="DUF5906"/>
    <property type="match status" value="1"/>
</dbReference>
<evidence type="ECO:0000313" key="7">
    <source>
        <dbReference type="Proteomes" id="UP001060504"/>
    </source>
</evidence>
<dbReference type="InterPro" id="IPR045455">
    <property type="entry name" value="NrS-1_pol-like_helicase"/>
</dbReference>
<dbReference type="Proteomes" id="UP001060504">
    <property type="component" value="Unassembled WGS sequence"/>
</dbReference>
<dbReference type="InterPro" id="IPR006500">
    <property type="entry name" value="Helicase_put_C_phage/plasmid"/>
</dbReference>
<feature type="compositionally biased region" description="Acidic residues" evidence="4">
    <location>
        <begin position="18"/>
        <end position="28"/>
    </location>
</feature>
<organism evidence="6 7">
    <name type="scientific">Mycolicibacterium cyprinidarum</name>
    <dbReference type="NCBI Taxonomy" id="2860311"/>
    <lineage>
        <taxon>Bacteria</taxon>
        <taxon>Bacillati</taxon>
        <taxon>Actinomycetota</taxon>
        <taxon>Actinomycetes</taxon>
        <taxon>Mycobacteriales</taxon>
        <taxon>Mycobacteriaceae</taxon>
        <taxon>Mycolicibacterium</taxon>
    </lineage>
</organism>
<keyword evidence="1" id="KW-0547">Nucleotide-binding</keyword>
<dbReference type="EMBL" id="BPRH01002593">
    <property type="protein sequence ID" value="GJF17791.1"/>
    <property type="molecule type" value="Genomic_DNA"/>
</dbReference>
<accession>A0ABQ4VBI9</accession>
<dbReference type="PROSITE" id="PS51206">
    <property type="entry name" value="SF3_HELICASE_1"/>
    <property type="match status" value="1"/>
</dbReference>
<dbReference type="SUPFAM" id="SSF52540">
    <property type="entry name" value="P-loop containing nucleoside triphosphate hydrolases"/>
    <property type="match status" value="1"/>
</dbReference>
<protein>
    <recommendedName>
        <fullName evidence="5">SF3 helicase domain-containing protein</fullName>
    </recommendedName>
</protein>
<reference evidence="6 7" key="1">
    <citation type="submission" date="2021-08" db="EMBL/GenBank/DDBJ databases">
        <title>Draft genome sequence of Mycolicibacterium sp. NGTWS1702 strain.</title>
        <authorList>
            <person name="Matsumoto M."/>
            <person name="Tang B.C.C."/>
            <person name="Machida Y."/>
            <person name="Matoyama H."/>
            <person name="Kishihara T."/>
            <person name="Sato S."/>
            <person name="Kondo I."/>
            <person name="Sano M."/>
            <person name="Kato G."/>
        </authorList>
    </citation>
    <scope>NUCLEOTIDE SEQUENCE [LARGE SCALE GENOMIC DNA]</scope>
    <source>
        <strain evidence="6 7">NGTWSNA01</strain>
    </source>
</reference>